<sequence>VLKPATDEVGDTTGSSELTDSCEHLASLTRAAQSPVHVYMHSFSSWLHETPYQAMVAFAALAVGIALSWDGPGIWQALFSLSVAGAAAGVACME</sequence>
<evidence type="ECO:0000313" key="2">
    <source>
        <dbReference type="Proteomes" id="UP000626109"/>
    </source>
</evidence>
<accession>A0A813KUG9</accession>
<proteinExistence type="predicted"/>
<feature type="non-terminal residue" evidence="1">
    <location>
        <position position="1"/>
    </location>
</feature>
<organism evidence="1 2">
    <name type="scientific">Polarella glacialis</name>
    <name type="common">Dinoflagellate</name>
    <dbReference type="NCBI Taxonomy" id="89957"/>
    <lineage>
        <taxon>Eukaryota</taxon>
        <taxon>Sar</taxon>
        <taxon>Alveolata</taxon>
        <taxon>Dinophyceae</taxon>
        <taxon>Suessiales</taxon>
        <taxon>Suessiaceae</taxon>
        <taxon>Polarella</taxon>
    </lineage>
</organism>
<evidence type="ECO:0000313" key="1">
    <source>
        <dbReference type="EMBL" id="CAE8709686.1"/>
    </source>
</evidence>
<comment type="caution">
    <text evidence="1">The sequence shown here is derived from an EMBL/GenBank/DDBJ whole genome shotgun (WGS) entry which is preliminary data.</text>
</comment>
<dbReference type="EMBL" id="CAJNNW010031868">
    <property type="protein sequence ID" value="CAE8709686.1"/>
    <property type="molecule type" value="Genomic_DNA"/>
</dbReference>
<protein>
    <submittedName>
        <fullName evidence="1">Uncharacterized protein</fullName>
    </submittedName>
</protein>
<feature type="non-terminal residue" evidence="1">
    <location>
        <position position="94"/>
    </location>
</feature>
<reference evidence="1" key="1">
    <citation type="submission" date="2021-02" db="EMBL/GenBank/DDBJ databases">
        <authorList>
            <person name="Dougan E. K."/>
            <person name="Rhodes N."/>
            <person name="Thang M."/>
            <person name="Chan C."/>
        </authorList>
    </citation>
    <scope>NUCLEOTIDE SEQUENCE</scope>
</reference>
<dbReference type="Proteomes" id="UP000626109">
    <property type="component" value="Unassembled WGS sequence"/>
</dbReference>
<name>A0A813KUG9_POLGL</name>
<gene>
    <name evidence="1" type="ORF">PGLA2088_LOCUS35578</name>
</gene>
<dbReference type="AlphaFoldDB" id="A0A813KUG9"/>